<evidence type="ECO:0000259" key="1">
    <source>
        <dbReference type="SMART" id="SM00966"/>
    </source>
</evidence>
<proteinExistence type="predicted"/>
<dbReference type="SUPFAM" id="SSF89447">
    <property type="entry name" value="AbrB/MazE/MraZ-like"/>
    <property type="match status" value="1"/>
</dbReference>
<name>A0A2M8EW48_9BACT</name>
<dbReference type="Gene3D" id="2.10.260.10">
    <property type="match status" value="1"/>
</dbReference>
<dbReference type="SMART" id="SM00966">
    <property type="entry name" value="SpoVT_AbrB"/>
    <property type="match status" value="1"/>
</dbReference>
<evidence type="ECO:0000313" key="3">
    <source>
        <dbReference type="Proteomes" id="UP000231383"/>
    </source>
</evidence>
<accession>A0A2M8EW48</accession>
<dbReference type="InterPro" id="IPR037914">
    <property type="entry name" value="SpoVT-AbrB_sf"/>
</dbReference>
<feature type="domain" description="SpoVT-AbrB" evidence="1">
    <location>
        <begin position="4"/>
        <end position="49"/>
    </location>
</feature>
<dbReference type="GO" id="GO:0003677">
    <property type="term" value="F:DNA binding"/>
    <property type="evidence" value="ECO:0007669"/>
    <property type="project" value="InterPro"/>
</dbReference>
<reference evidence="3" key="1">
    <citation type="submission" date="2017-09" db="EMBL/GenBank/DDBJ databases">
        <title>Depth-based differentiation of microbial function through sediment-hosted aquifers and enrichment of novel symbionts in the deep terrestrial subsurface.</title>
        <authorList>
            <person name="Probst A.J."/>
            <person name="Ladd B."/>
            <person name="Jarett J.K."/>
            <person name="Geller-Mcgrath D.E."/>
            <person name="Sieber C.M.K."/>
            <person name="Emerson J.B."/>
            <person name="Anantharaman K."/>
            <person name="Thomas B.C."/>
            <person name="Malmstrom R."/>
            <person name="Stieglmeier M."/>
            <person name="Klingl A."/>
            <person name="Woyke T."/>
            <person name="Ryan C.M."/>
            <person name="Banfield J.F."/>
        </authorList>
    </citation>
    <scope>NUCLEOTIDE SEQUENCE [LARGE SCALE GENOMIC DNA]</scope>
</reference>
<dbReference type="Proteomes" id="UP000231383">
    <property type="component" value="Unassembled WGS sequence"/>
</dbReference>
<comment type="caution">
    <text evidence="2">The sequence shown here is derived from an EMBL/GenBank/DDBJ whole genome shotgun (WGS) entry which is preliminary data.</text>
</comment>
<sequence>MQTVTITSQGQVTIPKDIRDYYGITASHKATVEQTKEGILFKPRKDFWSAVSILASDITASDEDLRNARKKMVTDWPRKFPWKK</sequence>
<organism evidence="2 3">
    <name type="scientific">Candidatus Roizmanbacteria bacterium CG_4_9_14_0_2_um_filter_39_13</name>
    <dbReference type="NCBI Taxonomy" id="1974839"/>
    <lineage>
        <taxon>Bacteria</taxon>
        <taxon>Candidatus Roizmaniibacteriota</taxon>
    </lineage>
</organism>
<gene>
    <name evidence="2" type="ORF">CO051_07600</name>
</gene>
<dbReference type="NCBIfam" id="TIGR01439">
    <property type="entry name" value="lp_hng_hel_AbrB"/>
    <property type="match status" value="1"/>
</dbReference>
<dbReference type="EMBL" id="PFSC01000197">
    <property type="protein sequence ID" value="PJC30079.1"/>
    <property type="molecule type" value="Genomic_DNA"/>
</dbReference>
<protein>
    <recommendedName>
        <fullName evidence="1">SpoVT-AbrB domain-containing protein</fullName>
    </recommendedName>
</protein>
<dbReference type="InterPro" id="IPR007159">
    <property type="entry name" value="SpoVT-AbrB_dom"/>
</dbReference>
<evidence type="ECO:0000313" key="2">
    <source>
        <dbReference type="EMBL" id="PJC30079.1"/>
    </source>
</evidence>
<dbReference type="AlphaFoldDB" id="A0A2M8EW48"/>